<evidence type="ECO:0000256" key="2">
    <source>
        <dbReference type="ARBA" id="ARBA00006012"/>
    </source>
</evidence>
<dbReference type="GO" id="GO:0016020">
    <property type="term" value="C:membrane"/>
    <property type="evidence" value="ECO:0007669"/>
    <property type="project" value="UniProtKB-SubCell"/>
</dbReference>
<reference evidence="13" key="2">
    <citation type="submission" date="2010-04" db="EMBL/GenBank/DDBJ databases">
        <authorList>
            <person name="Buell R."/>
            <person name="Hamilton J."/>
            <person name="Hostetler J."/>
        </authorList>
    </citation>
    <scope>NUCLEOTIDE SEQUENCE [LARGE SCALE GENOMIC DNA]</scope>
    <source>
        <strain evidence="13">DAOM:BR144</strain>
    </source>
</reference>
<accession>K3WTJ7</accession>
<comment type="similarity">
    <text evidence="2">Belongs to the ABC transporter superfamily. ABCG family. PDR (TC 3.A.1.205) subfamily.</text>
</comment>
<dbReference type="GO" id="GO:0016887">
    <property type="term" value="F:ATP hydrolysis activity"/>
    <property type="evidence" value="ECO:0007669"/>
    <property type="project" value="InterPro"/>
</dbReference>
<dbReference type="InterPro" id="IPR003593">
    <property type="entry name" value="AAA+_ATPase"/>
</dbReference>
<dbReference type="GO" id="GO:0005524">
    <property type="term" value="F:ATP binding"/>
    <property type="evidence" value="ECO:0007669"/>
    <property type="project" value="UniProtKB-KW"/>
</dbReference>
<feature type="transmembrane region" description="Helical" evidence="10">
    <location>
        <begin position="1507"/>
        <end position="1527"/>
    </location>
</feature>
<dbReference type="VEuPathDB" id="FungiDB:PYU1_G008275"/>
<dbReference type="PROSITE" id="PS50893">
    <property type="entry name" value="ABC_TRANSPORTER_2"/>
    <property type="match status" value="2"/>
</dbReference>
<feature type="transmembrane region" description="Helical" evidence="10">
    <location>
        <begin position="557"/>
        <end position="587"/>
    </location>
</feature>
<feature type="transmembrane region" description="Helical" evidence="10">
    <location>
        <begin position="1630"/>
        <end position="1655"/>
    </location>
</feature>
<name>K3WTJ7_GLOUD</name>
<feature type="transmembrane region" description="Helical" evidence="10">
    <location>
        <begin position="635"/>
        <end position="653"/>
    </location>
</feature>
<reference evidence="13" key="1">
    <citation type="journal article" date="2010" name="Genome Biol.">
        <title>Genome sequence of the necrotrophic plant pathogen Pythium ultimum reveals original pathogenicity mechanisms and effector repertoire.</title>
        <authorList>
            <person name="Levesque C.A."/>
            <person name="Brouwer H."/>
            <person name="Cano L."/>
            <person name="Hamilton J.P."/>
            <person name="Holt C."/>
            <person name="Huitema E."/>
            <person name="Raffaele S."/>
            <person name="Robideau G.P."/>
            <person name="Thines M."/>
            <person name="Win J."/>
            <person name="Zerillo M.M."/>
            <person name="Beakes G.W."/>
            <person name="Boore J.L."/>
            <person name="Busam D."/>
            <person name="Dumas B."/>
            <person name="Ferriera S."/>
            <person name="Fuerstenberg S.I."/>
            <person name="Gachon C.M."/>
            <person name="Gaulin E."/>
            <person name="Govers F."/>
            <person name="Grenville-Briggs L."/>
            <person name="Horner N."/>
            <person name="Hostetler J."/>
            <person name="Jiang R.H."/>
            <person name="Johnson J."/>
            <person name="Krajaejun T."/>
            <person name="Lin H."/>
            <person name="Meijer H.J."/>
            <person name="Moore B."/>
            <person name="Morris P."/>
            <person name="Phuntmart V."/>
            <person name="Puiu D."/>
            <person name="Shetty J."/>
            <person name="Stajich J.E."/>
            <person name="Tripathy S."/>
            <person name="Wawra S."/>
            <person name="van West P."/>
            <person name="Whitty B.R."/>
            <person name="Coutinho P.M."/>
            <person name="Henrissat B."/>
            <person name="Martin F."/>
            <person name="Thomas P.D."/>
            <person name="Tyler B.M."/>
            <person name="De Vries R.P."/>
            <person name="Kamoun S."/>
            <person name="Yandell M."/>
            <person name="Tisserat N."/>
            <person name="Buell C.R."/>
        </authorList>
    </citation>
    <scope>NUCLEOTIDE SEQUENCE</scope>
    <source>
        <strain evidence="13">DAOM:BR144</strain>
    </source>
</reference>
<dbReference type="InterPro" id="IPR017871">
    <property type="entry name" value="ABC_transporter-like_CS"/>
</dbReference>
<feature type="transmembrane region" description="Helical" evidence="10">
    <location>
        <begin position="1534"/>
        <end position="1554"/>
    </location>
</feature>
<dbReference type="SMART" id="SM00382">
    <property type="entry name" value="AAA"/>
    <property type="match status" value="2"/>
</dbReference>
<evidence type="ECO:0000256" key="3">
    <source>
        <dbReference type="ARBA" id="ARBA00022448"/>
    </source>
</evidence>
<protein>
    <recommendedName>
        <fullName evidence="11">ABC transporter domain-containing protein</fullName>
    </recommendedName>
</protein>
<organism evidence="12 13">
    <name type="scientific">Globisporangium ultimum (strain ATCC 200006 / CBS 805.95 / DAOM BR144)</name>
    <name type="common">Pythium ultimum</name>
    <dbReference type="NCBI Taxonomy" id="431595"/>
    <lineage>
        <taxon>Eukaryota</taxon>
        <taxon>Sar</taxon>
        <taxon>Stramenopiles</taxon>
        <taxon>Oomycota</taxon>
        <taxon>Peronosporomycetes</taxon>
        <taxon>Pythiales</taxon>
        <taxon>Pythiaceae</taxon>
        <taxon>Globisporangium</taxon>
    </lineage>
</organism>
<dbReference type="InterPro" id="IPR034003">
    <property type="entry name" value="ABCG_PDR_2"/>
</dbReference>
<dbReference type="Pfam" id="PF01061">
    <property type="entry name" value="ABC2_membrane"/>
    <property type="match status" value="3"/>
</dbReference>
<evidence type="ECO:0000313" key="13">
    <source>
        <dbReference type="Proteomes" id="UP000019132"/>
    </source>
</evidence>
<evidence type="ECO:0000256" key="6">
    <source>
        <dbReference type="ARBA" id="ARBA00022840"/>
    </source>
</evidence>
<feature type="transmembrane region" description="Helical" evidence="10">
    <location>
        <begin position="703"/>
        <end position="729"/>
    </location>
</feature>
<dbReference type="FunFam" id="3.40.50.300:FF:000289">
    <property type="entry name" value="ABC transporter G family member 31"/>
    <property type="match status" value="1"/>
</dbReference>
<feature type="transmembrane region" description="Helical" evidence="10">
    <location>
        <begin position="1426"/>
        <end position="1447"/>
    </location>
</feature>
<dbReference type="InterPro" id="IPR013525">
    <property type="entry name" value="ABC2_TM"/>
</dbReference>
<feature type="transmembrane region" description="Helical" evidence="10">
    <location>
        <begin position="599"/>
        <end position="623"/>
    </location>
</feature>
<dbReference type="SUPFAM" id="SSF52540">
    <property type="entry name" value="P-loop containing nucleoside triphosphate hydrolases"/>
    <property type="match status" value="2"/>
</dbReference>
<dbReference type="CDD" id="cd03232">
    <property type="entry name" value="ABCG_PDR_domain2"/>
    <property type="match status" value="1"/>
</dbReference>
<evidence type="ECO:0000256" key="7">
    <source>
        <dbReference type="ARBA" id="ARBA00022989"/>
    </source>
</evidence>
<dbReference type="eggNOG" id="KOG0065">
    <property type="taxonomic scope" value="Eukaryota"/>
</dbReference>
<keyword evidence="7 10" id="KW-1133">Transmembrane helix</keyword>
<dbReference type="Gene3D" id="3.40.50.300">
    <property type="entry name" value="P-loop containing nucleotide triphosphate hydrolases"/>
    <property type="match status" value="2"/>
</dbReference>
<evidence type="ECO:0000256" key="4">
    <source>
        <dbReference type="ARBA" id="ARBA00022692"/>
    </source>
</evidence>
<dbReference type="HOGENOM" id="CLU_000604_35_6_1"/>
<dbReference type="PANTHER" id="PTHR19241">
    <property type="entry name" value="ATP-BINDING CASSETTE TRANSPORTER"/>
    <property type="match status" value="1"/>
</dbReference>
<evidence type="ECO:0000256" key="9">
    <source>
        <dbReference type="SAM" id="MobiDB-lite"/>
    </source>
</evidence>
<evidence type="ECO:0000256" key="8">
    <source>
        <dbReference type="ARBA" id="ARBA00023136"/>
    </source>
</evidence>
<dbReference type="EnsemblProtists" id="PYU1_T008291">
    <property type="protein sequence ID" value="PYU1_T008291"/>
    <property type="gene ID" value="PYU1_G008275"/>
</dbReference>
<evidence type="ECO:0000256" key="1">
    <source>
        <dbReference type="ARBA" id="ARBA00004141"/>
    </source>
</evidence>
<keyword evidence="6" id="KW-0067">ATP-binding</keyword>
<feature type="transmembrane region" description="Helical" evidence="10">
    <location>
        <begin position="1468"/>
        <end position="1487"/>
    </location>
</feature>
<proteinExistence type="inferred from homology"/>
<feature type="transmembrane region" description="Helical" evidence="10">
    <location>
        <begin position="1393"/>
        <end position="1414"/>
    </location>
</feature>
<keyword evidence="3" id="KW-0813">Transport</keyword>
<dbReference type="Pfam" id="PF19055">
    <property type="entry name" value="ABC2_membrane_7"/>
    <property type="match status" value="1"/>
</dbReference>
<feature type="transmembrane region" description="Helical" evidence="10">
    <location>
        <begin position="659"/>
        <end position="679"/>
    </location>
</feature>
<dbReference type="STRING" id="431595.K3WTJ7"/>
<dbReference type="InterPro" id="IPR043926">
    <property type="entry name" value="ABCG_dom"/>
</dbReference>
<feature type="transmembrane region" description="Helical" evidence="10">
    <location>
        <begin position="492"/>
        <end position="513"/>
    </location>
</feature>
<feature type="domain" description="ABC transporter" evidence="11">
    <location>
        <begin position="99"/>
        <end position="377"/>
    </location>
</feature>
<reference evidence="12" key="3">
    <citation type="submission" date="2015-02" db="UniProtKB">
        <authorList>
            <consortium name="EnsemblProtists"/>
        </authorList>
    </citation>
    <scope>IDENTIFICATION</scope>
    <source>
        <strain evidence="12">DAOM BR144</strain>
    </source>
</reference>
<dbReference type="PROSITE" id="PS00211">
    <property type="entry name" value="ABC_TRANSPORTER_1"/>
    <property type="match status" value="1"/>
</dbReference>
<dbReference type="InterPro" id="IPR010929">
    <property type="entry name" value="PDR_CDR_ABC"/>
</dbReference>
<feature type="domain" description="ABC transporter" evidence="11">
    <location>
        <begin position="805"/>
        <end position="1046"/>
    </location>
</feature>
<feature type="region of interest" description="Disordered" evidence="9">
    <location>
        <begin position="744"/>
        <end position="781"/>
    </location>
</feature>
<keyword evidence="4 10" id="KW-0812">Transmembrane</keyword>
<comment type="subcellular location">
    <subcellularLocation>
        <location evidence="1">Membrane</location>
        <topology evidence="1">Multi-pass membrane protein</topology>
    </subcellularLocation>
</comment>
<keyword evidence="8 10" id="KW-0472">Membrane</keyword>
<dbReference type="InterPro" id="IPR003439">
    <property type="entry name" value="ABC_transporter-like_ATP-bd"/>
</dbReference>
<dbReference type="InterPro" id="IPR027417">
    <property type="entry name" value="P-loop_NTPase"/>
</dbReference>
<dbReference type="Pfam" id="PF06422">
    <property type="entry name" value="PDR_CDR"/>
    <property type="match status" value="1"/>
</dbReference>
<dbReference type="Proteomes" id="UP000019132">
    <property type="component" value="Unassembled WGS sequence"/>
</dbReference>
<evidence type="ECO:0000256" key="5">
    <source>
        <dbReference type="ARBA" id="ARBA00022741"/>
    </source>
</evidence>
<dbReference type="GO" id="GO:0140359">
    <property type="term" value="F:ABC-type transporter activity"/>
    <property type="evidence" value="ECO:0007669"/>
    <property type="project" value="InterPro"/>
</dbReference>
<sequence length="1660" mass="185083">MEGGDQTKKDDELLEQVAATDIVINANGDGFDLPEGFIVGLSVMSDRVATRVKSTLVERFSSLDASNVESLISGGFNRYLGKYKNVRREYNLTFPTPEIHFENLSYTVWLSSESPTAKSSIGGYFKSIVAPWRKLRTVKKVILHPMSGVIRPGSMTLILANPGAGKSTFLKALAGKLTSRNGRRSLKGNISYSGLAAEEITISKLVGLVDQLDNHFATLTVRETIQFADRCLNGAPERQPEKLREVARLRTDVILHILGLTKCADTCVGDALLRGVSGGERKRVTIGEMVVGGQSVFLCDEISTGLDSAATFDIVKSMKDWSRTLGGSAVIALLQPPPEVVELFDDVLILSEGRLVFHGPRVEMLPYFNKLGFECPEHVDPAEFAVEVASGLGGRFLKTQPTEEDDEDAFKPPRQATQFEDAFQESQIYQQTVEMMTIKKRNFQKLQNQEELHSIAHLISKTSDTPLYKSGFIETTSLLLERQKKIWLRDRALVLGKLVEAVLVGLLLGIIYFKVDSKIYLRMLYFSCAVFQRQAWQQITIAFQVRRIFYKQRSRNFFRTLSYTIAESLVQVPLNVAVSFTLVVIYYFMSGLSSGSTFIVFYIIIFCFQHAIAAYFTLLAAIAPTMTVAQVMASLSSSFFLLFSGNIILPQLIPDYWIWMFWFNPLAWTLRAVLLNEFYDSRYSEAERKNGLARVQVTHGKEFIWIGILVLIAYYVIFTLLNTAVLRFIHYEFQSTASSSENATEDSYSIDDKTKRGNSSQDLSVVTPKPTPSAENANSKDTIVQVPAAAGSGESSSNHFVSAYLAVKGLSYFVPNPTGQGELQLLHDVTAYFVPGKMTALMGSSGAGKTTFMDVLAGRKTGGRFEGQILVNGEPKDPLTFSRIAGYCEQMDIHSGGATIREALVFSARLRLPPNTTVKAMEEIVQSTMDLLELNGIANELVRNCSVEQKKRITIGVEVVSNPSILFLDEPTSGLDARSASIVMKGVLSIARTGRTVVCTIHQPSKQIFELFDSLLLLQKGGYMAYFGELGESSEKLLQYFSGIPGTAPMKPKYNPATYMLEVIGAGIGRGESRDYSVEYSNSALCKYNQEFTEALGTGKFVVNADEVTKCGAKPEFVVMTPFSSLKLSPIATGFFVQLRCCVKKMTMTYWRNPQYNLMRMVAFPIYAFIFGSAFYKLTEGTSAAVNSHVGLMYNTLDFIGVINLMTVLDTISGERTVFYRERMSNYYGPLPYSLSLFIAEFPYLILTSFLFMNKGGYMAYFGELGESSEKLLQYFSGIPGTAPMKPKYNPATYMLEVIGAGIGRGESRDYSVEYSNSALCKYNQEFTEALGTGKFVVNADEVTKCGAKPEFVVMTPFSSLKLSPIATGFFVQLRCCVKKMTMTYWRNPQYNLMRMVAFPIYAFIFGSAFYKLTEGTSAAVNSHVGLMYNTLDFIGVINLMTVLDTVSDERAVFYRERMSNYYGPLPYSLSLFTAEFPYLILTSLLFMNVEYWMIGWEESASSFFLFWFVFYLHISNCTSVGQFMVVLMPNVKVANVAVGALSVFFNLFSGFLMPHTQMRGFYQWIRYLVVTNYSLESLVSIEMGQCGAGTSNSHGCTMVHSPAIGTAPATQTRLEDFVLNNYGFEYSHIWRNIGILIGILMLLQVAICLTLRFVSHLKR</sequence>
<evidence type="ECO:0000313" key="12">
    <source>
        <dbReference type="EnsemblProtists" id="PYU1_T008291"/>
    </source>
</evidence>
<feature type="transmembrane region" description="Helical" evidence="10">
    <location>
        <begin position="1191"/>
        <end position="1212"/>
    </location>
</feature>
<feature type="transmembrane region" description="Helical" evidence="10">
    <location>
        <begin position="1233"/>
        <end position="1253"/>
    </location>
</feature>
<dbReference type="InParanoid" id="K3WTJ7"/>
<dbReference type="EMBL" id="GL376619">
    <property type="status" value="NOT_ANNOTATED_CDS"/>
    <property type="molecule type" value="Genomic_DNA"/>
</dbReference>
<evidence type="ECO:0000259" key="11">
    <source>
        <dbReference type="PROSITE" id="PS50893"/>
    </source>
</evidence>
<keyword evidence="5" id="KW-0547">Nucleotide-binding</keyword>
<feature type="transmembrane region" description="Helical" evidence="10">
    <location>
        <begin position="1158"/>
        <end position="1179"/>
    </location>
</feature>
<dbReference type="Pfam" id="PF00005">
    <property type="entry name" value="ABC_tran"/>
    <property type="match status" value="2"/>
</dbReference>
<evidence type="ECO:0000256" key="10">
    <source>
        <dbReference type="SAM" id="Phobius"/>
    </source>
</evidence>
<keyword evidence="13" id="KW-1185">Reference proteome</keyword>